<dbReference type="EMBL" id="GGEC01072692">
    <property type="protein sequence ID" value="MBX53176.1"/>
    <property type="molecule type" value="Transcribed_RNA"/>
</dbReference>
<proteinExistence type="predicted"/>
<protein>
    <submittedName>
        <fullName evidence="1">Uncharacterized protein</fullName>
    </submittedName>
</protein>
<evidence type="ECO:0000313" key="1">
    <source>
        <dbReference type="EMBL" id="MBX53176.1"/>
    </source>
</evidence>
<organism evidence="1">
    <name type="scientific">Rhizophora mucronata</name>
    <name type="common">Asiatic mangrove</name>
    <dbReference type="NCBI Taxonomy" id="61149"/>
    <lineage>
        <taxon>Eukaryota</taxon>
        <taxon>Viridiplantae</taxon>
        <taxon>Streptophyta</taxon>
        <taxon>Embryophyta</taxon>
        <taxon>Tracheophyta</taxon>
        <taxon>Spermatophyta</taxon>
        <taxon>Magnoliopsida</taxon>
        <taxon>eudicotyledons</taxon>
        <taxon>Gunneridae</taxon>
        <taxon>Pentapetalae</taxon>
        <taxon>rosids</taxon>
        <taxon>fabids</taxon>
        <taxon>Malpighiales</taxon>
        <taxon>Rhizophoraceae</taxon>
        <taxon>Rhizophora</taxon>
    </lineage>
</organism>
<accession>A0A2P2PEM1</accession>
<name>A0A2P2PEM1_RHIMU</name>
<sequence>MTSPNYHLSTVAFCPHHHQSHTFLSLRASYYSDAVRTSWSCLILVHIPAIPMSS</sequence>
<reference evidence="1" key="1">
    <citation type="submission" date="2018-02" db="EMBL/GenBank/DDBJ databases">
        <title>Rhizophora mucronata_Transcriptome.</title>
        <authorList>
            <person name="Meera S.P."/>
            <person name="Sreeshan A."/>
            <person name="Augustine A."/>
        </authorList>
    </citation>
    <scope>NUCLEOTIDE SEQUENCE</scope>
    <source>
        <tissue evidence="1">Leaf</tissue>
    </source>
</reference>
<dbReference type="AlphaFoldDB" id="A0A2P2PEM1"/>